<reference evidence="1" key="1">
    <citation type="submission" date="2019-03" db="EMBL/GenBank/DDBJ databases">
        <title>WGS assembly of Setaria viridis.</title>
        <authorList>
            <person name="Huang P."/>
            <person name="Jenkins J."/>
            <person name="Grimwood J."/>
            <person name="Barry K."/>
            <person name="Healey A."/>
            <person name="Mamidi S."/>
            <person name="Sreedasyam A."/>
            <person name="Shu S."/>
            <person name="Feldman M."/>
            <person name="Wu J."/>
            <person name="Yu Y."/>
            <person name="Chen C."/>
            <person name="Johnson J."/>
            <person name="Rokhsar D."/>
            <person name="Baxter I."/>
            <person name="Schmutz J."/>
            <person name="Brutnell T."/>
            <person name="Kellogg E."/>
        </authorList>
    </citation>
    <scope>NUCLEOTIDE SEQUENCE [LARGE SCALE GENOMIC DNA]</scope>
</reference>
<evidence type="ECO:0000313" key="2">
    <source>
        <dbReference type="Proteomes" id="UP000298652"/>
    </source>
</evidence>
<organism evidence="1 2">
    <name type="scientific">Setaria viridis</name>
    <name type="common">Green bristlegrass</name>
    <name type="synonym">Setaria italica subsp. viridis</name>
    <dbReference type="NCBI Taxonomy" id="4556"/>
    <lineage>
        <taxon>Eukaryota</taxon>
        <taxon>Viridiplantae</taxon>
        <taxon>Streptophyta</taxon>
        <taxon>Embryophyta</taxon>
        <taxon>Tracheophyta</taxon>
        <taxon>Spermatophyta</taxon>
        <taxon>Magnoliopsida</taxon>
        <taxon>Liliopsida</taxon>
        <taxon>Poales</taxon>
        <taxon>Poaceae</taxon>
        <taxon>PACMAD clade</taxon>
        <taxon>Panicoideae</taxon>
        <taxon>Panicodae</taxon>
        <taxon>Paniceae</taxon>
        <taxon>Cenchrinae</taxon>
        <taxon>Setaria</taxon>
    </lineage>
</organism>
<gene>
    <name evidence="1" type="ORF">SEVIR_3G266250v2</name>
</gene>
<dbReference type="Proteomes" id="UP000298652">
    <property type="component" value="Chromosome 3"/>
</dbReference>
<name>A0A4V6D9W3_SETVI</name>
<proteinExistence type="predicted"/>
<keyword evidence="2" id="KW-1185">Reference proteome</keyword>
<accession>A0A4V6D9W3</accession>
<dbReference type="EMBL" id="CM016554">
    <property type="protein sequence ID" value="TKW27586.1"/>
    <property type="molecule type" value="Genomic_DNA"/>
</dbReference>
<evidence type="ECO:0000313" key="1">
    <source>
        <dbReference type="EMBL" id="TKW27586.1"/>
    </source>
</evidence>
<protein>
    <submittedName>
        <fullName evidence="1">Uncharacterized protein</fullName>
    </submittedName>
</protein>
<sequence length="61" mass="6782">MQPMSLGWAPSSLFSFLPSLLPSSLKNHEEVKEGLHCLSGGRGGLQPRPPHHLIRPYLELH</sequence>
<dbReference type="AlphaFoldDB" id="A0A4V6D9W3"/>
<dbReference type="Gramene" id="TKW27586">
    <property type="protein sequence ID" value="TKW27586"/>
    <property type="gene ID" value="SEVIR_3G266250v2"/>
</dbReference>